<name>A0ABV6IGB6_9BURK</name>
<gene>
    <name evidence="2" type="ORF">ACFFJH_12415</name>
</gene>
<accession>A0ABV6IGB6</accession>
<comment type="caution">
    <text evidence="2">The sequence shown here is derived from an EMBL/GenBank/DDBJ whole genome shotgun (WGS) entry which is preliminary data.</text>
</comment>
<dbReference type="EMBL" id="JBHLXJ010000013">
    <property type="protein sequence ID" value="MFC0350618.1"/>
    <property type="molecule type" value="Genomic_DNA"/>
</dbReference>
<protein>
    <submittedName>
        <fullName evidence="2">NAD(P)H-binding protein</fullName>
    </submittedName>
</protein>
<organism evidence="2 3">
    <name type="scientific">Undibacterium danionis</name>
    <dbReference type="NCBI Taxonomy" id="1812100"/>
    <lineage>
        <taxon>Bacteria</taxon>
        <taxon>Pseudomonadati</taxon>
        <taxon>Pseudomonadota</taxon>
        <taxon>Betaproteobacteria</taxon>
        <taxon>Burkholderiales</taxon>
        <taxon>Oxalobacteraceae</taxon>
        <taxon>Undibacterium</taxon>
    </lineage>
</organism>
<dbReference type="InterPro" id="IPR036291">
    <property type="entry name" value="NAD(P)-bd_dom_sf"/>
</dbReference>
<evidence type="ECO:0000313" key="2">
    <source>
        <dbReference type="EMBL" id="MFC0350618.1"/>
    </source>
</evidence>
<dbReference type="Gene3D" id="3.90.25.10">
    <property type="entry name" value="UDP-galactose 4-epimerase, domain 1"/>
    <property type="match status" value="1"/>
</dbReference>
<dbReference type="PANTHER" id="PTHR43162">
    <property type="match status" value="1"/>
</dbReference>
<reference evidence="2 3" key="1">
    <citation type="submission" date="2024-09" db="EMBL/GenBank/DDBJ databases">
        <authorList>
            <person name="Sun Q."/>
            <person name="Mori K."/>
        </authorList>
    </citation>
    <scope>NUCLEOTIDE SEQUENCE [LARGE SCALE GENOMIC DNA]</scope>
    <source>
        <strain evidence="2 3">CCM 8677</strain>
    </source>
</reference>
<proteinExistence type="predicted"/>
<dbReference type="Pfam" id="PF05368">
    <property type="entry name" value="NmrA"/>
    <property type="match status" value="1"/>
</dbReference>
<dbReference type="SUPFAM" id="SSF51735">
    <property type="entry name" value="NAD(P)-binding Rossmann-fold domains"/>
    <property type="match status" value="1"/>
</dbReference>
<dbReference type="Gene3D" id="3.40.50.720">
    <property type="entry name" value="NAD(P)-binding Rossmann-like Domain"/>
    <property type="match status" value="1"/>
</dbReference>
<dbReference type="PANTHER" id="PTHR43162:SF1">
    <property type="entry name" value="PRESTALK A DIFFERENTIATION PROTEIN A"/>
    <property type="match status" value="1"/>
</dbReference>
<evidence type="ECO:0000313" key="3">
    <source>
        <dbReference type="Proteomes" id="UP001589844"/>
    </source>
</evidence>
<feature type="domain" description="NmrA-like" evidence="1">
    <location>
        <begin position="2"/>
        <end position="223"/>
    </location>
</feature>
<dbReference type="RefSeq" id="WP_390213070.1">
    <property type="nucleotide sequence ID" value="NZ_JBHLXJ010000013.1"/>
</dbReference>
<keyword evidence="3" id="KW-1185">Reference proteome</keyword>
<dbReference type="InterPro" id="IPR008030">
    <property type="entry name" value="NmrA-like"/>
</dbReference>
<dbReference type="InterPro" id="IPR051604">
    <property type="entry name" value="Ergot_Alk_Oxidoreductase"/>
</dbReference>
<evidence type="ECO:0000259" key="1">
    <source>
        <dbReference type="Pfam" id="PF05368"/>
    </source>
</evidence>
<dbReference type="Proteomes" id="UP001589844">
    <property type="component" value="Unassembled WGS sequence"/>
</dbReference>
<sequence length="279" mass="30079">MSNTVLVVGSSGTVGSELVALLKARGDVVRTTTSKITSRINEVHLNLLTGEGLKAAFEGVDQAFFLSPAGYTNQDEILLPLIEQAKQQQIKKVVLMSAYGANASEDLPLRKAEIALENSGLTYNIIRPNWFYQNFNSYWIAGILSAGKILVPAGNAKTSFIDARDIAAVAAALLANDDFKNQAFDLTGPESVTHEEVAQVLSEVTGKSISYQDITPEELKTNLTSAGLSVAYADFLNVILGYLHAGYNAQLNQNVQIITGRSATGLRKYAEDYKSAWVG</sequence>